<dbReference type="EMBL" id="WVTA01000010">
    <property type="protein sequence ID" value="KAK3203760.1"/>
    <property type="molecule type" value="Genomic_DNA"/>
</dbReference>
<proteinExistence type="predicted"/>
<dbReference type="Proteomes" id="UP001280581">
    <property type="component" value="Unassembled WGS sequence"/>
</dbReference>
<accession>A0AAN6LW09</accession>
<dbReference type="PROSITE" id="PS50181">
    <property type="entry name" value="FBOX"/>
    <property type="match status" value="1"/>
</dbReference>
<dbReference type="InterPro" id="IPR036047">
    <property type="entry name" value="F-box-like_dom_sf"/>
</dbReference>
<dbReference type="AlphaFoldDB" id="A0AAN6LW09"/>
<keyword evidence="3" id="KW-1185">Reference proteome</keyword>
<feature type="domain" description="F-box" evidence="1">
    <location>
        <begin position="1"/>
        <end position="32"/>
    </location>
</feature>
<comment type="caution">
    <text evidence="2">The sequence shown here is derived from an EMBL/GenBank/DDBJ whole genome shotgun (WGS) entry which is preliminary data.</text>
</comment>
<reference evidence="2 3" key="1">
    <citation type="submission" date="2021-02" db="EMBL/GenBank/DDBJ databases">
        <title>Genome assembly of Pseudopithomyces chartarum.</title>
        <authorList>
            <person name="Jauregui R."/>
            <person name="Singh J."/>
            <person name="Voisey C."/>
        </authorList>
    </citation>
    <scope>NUCLEOTIDE SEQUENCE [LARGE SCALE GENOMIC DNA]</scope>
    <source>
        <strain evidence="2 3">AGR01</strain>
    </source>
</reference>
<gene>
    <name evidence="2" type="ORF">GRF29_106g518359</name>
</gene>
<evidence type="ECO:0000313" key="2">
    <source>
        <dbReference type="EMBL" id="KAK3203760.1"/>
    </source>
</evidence>
<organism evidence="2 3">
    <name type="scientific">Pseudopithomyces chartarum</name>
    <dbReference type="NCBI Taxonomy" id="1892770"/>
    <lineage>
        <taxon>Eukaryota</taxon>
        <taxon>Fungi</taxon>
        <taxon>Dikarya</taxon>
        <taxon>Ascomycota</taxon>
        <taxon>Pezizomycotina</taxon>
        <taxon>Dothideomycetes</taxon>
        <taxon>Pleosporomycetidae</taxon>
        <taxon>Pleosporales</taxon>
        <taxon>Massarineae</taxon>
        <taxon>Didymosphaeriaceae</taxon>
        <taxon>Pseudopithomyces</taxon>
    </lineage>
</organism>
<dbReference type="SUPFAM" id="SSF81383">
    <property type="entry name" value="F-box domain"/>
    <property type="match status" value="1"/>
</dbReference>
<protein>
    <recommendedName>
        <fullName evidence="1">F-box domain-containing protein</fullName>
    </recommendedName>
</protein>
<sequence length="441" mass="51621">MSFTKLPAELQIQVFSYLSNRDLKSVRAVNIRCRDNASVWLFRSIIACARYQAMGVFQKISLHPVYQNYVKEIVFDATEYERVLAENEKAYHRLADRHKELKNVVSWHRHTKFKKYQLLYKEQEEIKQGVLVQTIAKALEWMPHIHSIVYCALPRHIPVEKKDMQEILPRGIVDRRIMPQGDTSESLENGFHHLIGAIAMARYNKIREFRVERYPASTWPLPISPFQFEHFLFSHPTYLESGKYFFHNLTSVDLAFTYQHGAAIAQEILVNMHVLLREIKDLRRIRIHMPRSATRFANPNTIDTLTDPHSFATFGLNTQWEHLQCVDLQGLYASEQQLKKLVAWGKHTLESIKFSFCILSTGKWSNMVEEIVYGTSIKEFVLDHVNESYVGDVLFRELPELDAAPWSYEGQVELDDKGERFFHERAGKSVYAWRNLLTELD</sequence>
<name>A0AAN6LW09_9PLEO</name>
<evidence type="ECO:0000313" key="3">
    <source>
        <dbReference type="Proteomes" id="UP001280581"/>
    </source>
</evidence>
<dbReference type="InterPro" id="IPR001810">
    <property type="entry name" value="F-box_dom"/>
</dbReference>
<evidence type="ECO:0000259" key="1">
    <source>
        <dbReference type="PROSITE" id="PS50181"/>
    </source>
</evidence>